<organism evidence="9 10">
    <name type="scientific">Desulfovibrio piger</name>
    <dbReference type="NCBI Taxonomy" id="901"/>
    <lineage>
        <taxon>Bacteria</taxon>
        <taxon>Pseudomonadati</taxon>
        <taxon>Thermodesulfobacteriota</taxon>
        <taxon>Desulfovibrionia</taxon>
        <taxon>Desulfovibrionales</taxon>
        <taxon>Desulfovibrionaceae</taxon>
        <taxon>Desulfovibrio</taxon>
    </lineage>
</organism>
<keyword evidence="10" id="KW-1185">Reference proteome</keyword>
<name>A0A1K1LF50_9BACT</name>
<dbReference type="PANTHER" id="PTHR30252">
    <property type="entry name" value="INNER MEMBRANE PEPTIDE TRANSPORTER"/>
    <property type="match status" value="1"/>
</dbReference>
<feature type="transmembrane region" description="Helical" evidence="7">
    <location>
        <begin position="132"/>
        <end position="152"/>
    </location>
</feature>
<feature type="transmembrane region" description="Helical" evidence="7">
    <location>
        <begin position="6"/>
        <end position="30"/>
    </location>
</feature>
<dbReference type="Pfam" id="PF02554">
    <property type="entry name" value="CstA"/>
    <property type="match status" value="2"/>
</dbReference>
<keyword evidence="6 7" id="KW-0472">Membrane</keyword>
<feature type="transmembrane region" description="Helical" evidence="7">
    <location>
        <begin position="164"/>
        <end position="182"/>
    </location>
</feature>
<feature type="domain" description="CstA N-terminal" evidence="8">
    <location>
        <begin position="161"/>
        <end position="312"/>
    </location>
</feature>
<dbReference type="PANTHER" id="PTHR30252:SF4">
    <property type="entry name" value="CARBON STARVATION"/>
    <property type="match status" value="1"/>
</dbReference>
<comment type="similarity">
    <text evidence="2">Belongs to the peptide transporter carbon starvation (CstA) (TC 2.A.114) family.</text>
</comment>
<evidence type="ECO:0000256" key="1">
    <source>
        <dbReference type="ARBA" id="ARBA00004651"/>
    </source>
</evidence>
<proteinExistence type="inferred from homology"/>
<dbReference type="AlphaFoldDB" id="A0A1K1LF50"/>
<dbReference type="InterPro" id="IPR051605">
    <property type="entry name" value="CstA"/>
</dbReference>
<dbReference type="KEGG" id="dpg:DESPIGER_1488"/>
<evidence type="ECO:0000256" key="6">
    <source>
        <dbReference type="ARBA" id="ARBA00023136"/>
    </source>
</evidence>
<accession>A0A1K1LF50</accession>
<comment type="subcellular location">
    <subcellularLocation>
        <location evidence="1">Cell membrane</location>
        <topology evidence="1">Multi-pass membrane protein</topology>
    </subcellularLocation>
</comment>
<dbReference type="GO" id="GO:0009267">
    <property type="term" value="P:cellular response to starvation"/>
    <property type="evidence" value="ECO:0007669"/>
    <property type="project" value="InterPro"/>
</dbReference>
<evidence type="ECO:0000313" key="9">
    <source>
        <dbReference type="EMBL" id="SFV73333.1"/>
    </source>
</evidence>
<feature type="transmembrane region" description="Helical" evidence="7">
    <location>
        <begin position="413"/>
        <end position="430"/>
    </location>
</feature>
<feature type="transmembrane region" description="Helical" evidence="7">
    <location>
        <begin position="189"/>
        <end position="209"/>
    </location>
</feature>
<feature type="transmembrane region" description="Helical" evidence="7">
    <location>
        <begin position="56"/>
        <end position="77"/>
    </location>
</feature>
<feature type="transmembrane region" description="Helical" evidence="7">
    <location>
        <begin position="83"/>
        <end position="101"/>
    </location>
</feature>
<keyword evidence="4 7" id="KW-0812">Transmembrane</keyword>
<evidence type="ECO:0000259" key="8">
    <source>
        <dbReference type="Pfam" id="PF02554"/>
    </source>
</evidence>
<feature type="domain" description="CstA N-terminal" evidence="8">
    <location>
        <begin position="7"/>
        <end position="148"/>
    </location>
</feature>
<feature type="transmembrane region" description="Helical" evidence="7">
    <location>
        <begin position="229"/>
        <end position="247"/>
    </location>
</feature>
<feature type="transmembrane region" description="Helical" evidence="7">
    <location>
        <begin position="383"/>
        <end position="406"/>
    </location>
</feature>
<evidence type="ECO:0000256" key="3">
    <source>
        <dbReference type="ARBA" id="ARBA00022475"/>
    </source>
</evidence>
<dbReference type="InterPro" id="IPR003706">
    <property type="entry name" value="CstA_N"/>
</dbReference>
<protein>
    <submittedName>
        <fullName evidence="9">Carbon starvation protein A</fullName>
    </submittedName>
</protein>
<evidence type="ECO:0000256" key="7">
    <source>
        <dbReference type="SAM" id="Phobius"/>
    </source>
</evidence>
<dbReference type="GO" id="GO:0005886">
    <property type="term" value="C:plasma membrane"/>
    <property type="evidence" value="ECO:0007669"/>
    <property type="project" value="UniProtKB-SubCell"/>
</dbReference>
<dbReference type="RefSeq" id="WP_072334968.1">
    <property type="nucleotide sequence ID" value="NZ_CALJDE010000007.1"/>
</dbReference>
<dbReference type="EMBL" id="LT630450">
    <property type="protein sequence ID" value="SFV73333.1"/>
    <property type="molecule type" value="Genomic_DNA"/>
</dbReference>
<dbReference type="Proteomes" id="UP000186323">
    <property type="component" value="Chromosome I"/>
</dbReference>
<feature type="transmembrane region" description="Helical" evidence="7">
    <location>
        <begin position="268"/>
        <end position="291"/>
    </location>
</feature>
<evidence type="ECO:0000256" key="5">
    <source>
        <dbReference type="ARBA" id="ARBA00022989"/>
    </source>
</evidence>
<gene>
    <name evidence="9" type="ORF">DESPIGER_1488</name>
</gene>
<keyword evidence="3" id="KW-1003">Cell membrane</keyword>
<evidence type="ECO:0000256" key="4">
    <source>
        <dbReference type="ARBA" id="ARBA00022692"/>
    </source>
</evidence>
<dbReference type="OrthoDB" id="9761224at2"/>
<keyword evidence="5 7" id="KW-1133">Transmembrane helix</keyword>
<evidence type="ECO:0000313" key="10">
    <source>
        <dbReference type="Proteomes" id="UP000186323"/>
    </source>
</evidence>
<feature type="transmembrane region" description="Helical" evidence="7">
    <location>
        <begin position="311"/>
        <end position="333"/>
    </location>
</feature>
<reference evidence="10" key="1">
    <citation type="submission" date="2016-10" db="EMBL/GenBank/DDBJ databases">
        <authorList>
            <person name="Wegmann U."/>
        </authorList>
    </citation>
    <scope>NUCLEOTIDE SEQUENCE [LARGE SCALE GENOMIC DNA]</scope>
</reference>
<feature type="transmembrane region" description="Helical" evidence="7">
    <location>
        <begin position="359"/>
        <end position="377"/>
    </location>
</feature>
<sequence>MPNYVYFLLAVAGLILGYIVYGSIVAKIFGADENRPTPAKTMADGVDYVEMPMWKVWLIQLLNIAGVGPVFGPILGALYGPSALLWIVIGTIFAGAVHDYFSGMLSVRYKGANVPTIVGYNLGNAAKQVMRVFAVILLLLVGVVFVAAPAGLLAKLTPDYMDQMFWVAVIFAYYFLATILPIDKIIGRLYPLFGAVLIIMAVGMTVTMFTSGCEFYNWAAFPNTHPQQLPIFPLVFITIACGALSGFHATQSPLMSRCLGNEKQGKAVFYGGMVAEGFIGLVWATVGMTFYTSPEALAAAGGPANVVNETARALMGPIGGVLAILGVVALPVTSGDTAFRAARLTIAEMFNFKQSAIPARLAIAIPIFAIGVVLNFVDFNVIWRYFGFANQALAAIMLWAAAAYLYRKHRLHWICTVPATFMTAVCTSYICYEPKMGFGMGIQTADIIGVIAAAICLVAFLALARKPIAGAPSIDEV</sequence>
<evidence type="ECO:0000256" key="2">
    <source>
        <dbReference type="ARBA" id="ARBA00007755"/>
    </source>
</evidence>
<feature type="transmembrane region" description="Helical" evidence="7">
    <location>
        <begin position="442"/>
        <end position="464"/>
    </location>
</feature>